<dbReference type="InterPro" id="IPR045851">
    <property type="entry name" value="AMP-bd_C_sf"/>
</dbReference>
<evidence type="ECO:0000259" key="3">
    <source>
        <dbReference type="Pfam" id="PF00501"/>
    </source>
</evidence>
<dbReference type="Proteomes" id="UP001203338">
    <property type="component" value="Unassembled WGS sequence"/>
</dbReference>
<evidence type="ECO:0000256" key="2">
    <source>
        <dbReference type="ARBA" id="ARBA00022598"/>
    </source>
</evidence>
<evidence type="ECO:0000259" key="4">
    <source>
        <dbReference type="Pfam" id="PF13193"/>
    </source>
</evidence>
<name>A0ABT0PLM9_9GAMM</name>
<gene>
    <name evidence="5" type="ORF">M3P05_18365</name>
</gene>
<evidence type="ECO:0000256" key="1">
    <source>
        <dbReference type="ARBA" id="ARBA00006432"/>
    </source>
</evidence>
<dbReference type="Pfam" id="PF00501">
    <property type="entry name" value="AMP-binding"/>
    <property type="match status" value="1"/>
</dbReference>
<dbReference type="EMBL" id="JAMFLX010000036">
    <property type="protein sequence ID" value="MCL6271886.1"/>
    <property type="molecule type" value="Genomic_DNA"/>
</dbReference>
<dbReference type="Pfam" id="PF13193">
    <property type="entry name" value="AMP-binding_C"/>
    <property type="match status" value="1"/>
</dbReference>
<dbReference type="PANTHER" id="PTHR43201:SF5">
    <property type="entry name" value="MEDIUM-CHAIN ACYL-COA LIGASE ACSF2, MITOCHONDRIAL"/>
    <property type="match status" value="1"/>
</dbReference>
<dbReference type="Gene3D" id="3.30.300.30">
    <property type="match status" value="1"/>
</dbReference>
<evidence type="ECO:0000313" key="6">
    <source>
        <dbReference type="Proteomes" id="UP001203338"/>
    </source>
</evidence>
<keyword evidence="2 5" id="KW-0436">Ligase</keyword>
<protein>
    <submittedName>
        <fullName evidence="5">Acyl--CoA ligase</fullName>
    </submittedName>
</protein>
<sequence>MTVLRSFIESIPPERVAFVFQGKQLSYGDLVLMTKKNESVIETLKGASIAIKARSRSELAVLLPMLDGVVNRILLLAPDISEDLYERFYKEAKITYEVFCNSDNLNIIPVAGPHNQHVSSSSVTEWIIPTSGTTNIPKLVSHTLSSLSASSKIDIQSGNRYVWGLVYDIYRFAGLQVYLQSTLSGSTLIIPDESKDLIGVINVLSRGMCNSLSGTPSFWRKLLMHGDSNSFNFLNITLGGEISDDTILKALIQKFPKSRIRHVYASTEAGVGFSVTDGKSGFPQKYLNEGVNGVKLKINSDNILCIKPKTKDQKYINNQQIFQDDGYIATGDLVTVRDNRVYFLGRDSGAINVGGNKVHPEEVEHVLLLDPTVKAAKVYSKPNPILGSLVCAEIVADTPDFNKIKSDLIKLCKMHLAAYKVPVSIKTVNVIDVNDSGKIKRG</sequence>
<dbReference type="InterPro" id="IPR042099">
    <property type="entry name" value="ANL_N_sf"/>
</dbReference>
<dbReference type="SUPFAM" id="SSF56801">
    <property type="entry name" value="Acetyl-CoA synthetase-like"/>
    <property type="match status" value="1"/>
</dbReference>
<comment type="caution">
    <text evidence="5">The sequence shown here is derived from an EMBL/GenBank/DDBJ whole genome shotgun (WGS) entry which is preliminary data.</text>
</comment>
<feature type="domain" description="AMP-binding enzyme C-terminal" evidence="4">
    <location>
        <begin position="362"/>
        <end position="438"/>
    </location>
</feature>
<reference evidence="5 6" key="1">
    <citation type="submission" date="2022-05" db="EMBL/GenBank/DDBJ databases">
        <authorList>
            <person name="Park J.-S."/>
        </authorList>
    </citation>
    <scope>NUCLEOTIDE SEQUENCE [LARGE SCALE GENOMIC DNA]</scope>
    <source>
        <strain evidence="5 6">2012CJ34-2</strain>
    </source>
</reference>
<comment type="similarity">
    <text evidence="1">Belongs to the ATP-dependent AMP-binding enzyme family.</text>
</comment>
<accession>A0ABT0PLM9</accession>
<feature type="domain" description="AMP-dependent synthetase/ligase" evidence="3">
    <location>
        <begin position="126"/>
        <end position="275"/>
    </location>
</feature>
<dbReference type="Gene3D" id="3.40.50.12780">
    <property type="entry name" value="N-terminal domain of ligase-like"/>
    <property type="match status" value="1"/>
</dbReference>
<dbReference type="GO" id="GO:0016874">
    <property type="term" value="F:ligase activity"/>
    <property type="evidence" value="ECO:0007669"/>
    <property type="project" value="UniProtKB-KW"/>
</dbReference>
<evidence type="ECO:0000313" key="5">
    <source>
        <dbReference type="EMBL" id="MCL6271886.1"/>
    </source>
</evidence>
<organism evidence="5 6">
    <name type="scientific">Parendozoicomonas callyspongiae</name>
    <dbReference type="NCBI Taxonomy" id="2942213"/>
    <lineage>
        <taxon>Bacteria</taxon>
        <taxon>Pseudomonadati</taxon>
        <taxon>Pseudomonadota</taxon>
        <taxon>Gammaproteobacteria</taxon>
        <taxon>Oceanospirillales</taxon>
        <taxon>Endozoicomonadaceae</taxon>
        <taxon>Parendozoicomonas</taxon>
    </lineage>
</organism>
<dbReference type="InterPro" id="IPR025110">
    <property type="entry name" value="AMP-bd_C"/>
</dbReference>
<proteinExistence type="inferred from homology"/>
<dbReference type="InterPro" id="IPR000873">
    <property type="entry name" value="AMP-dep_synth/lig_dom"/>
</dbReference>
<dbReference type="PANTHER" id="PTHR43201">
    <property type="entry name" value="ACYL-COA SYNTHETASE"/>
    <property type="match status" value="1"/>
</dbReference>
<dbReference type="RefSeq" id="WP_249701552.1">
    <property type="nucleotide sequence ID" value="NZ_JAMFLX010000036.1"/>
</dbReference>
<keyword evidence="6" id="KW-1185">Reference proteome</keyword>